<name>A0A327X1N4_LARAB</name>
<gene>
    <name evidence="2" type="ORF">LX87_02133</name>
</gene>
<dbReference type="AlphaFoldDB" id="A0A327X1N4"/>
<feature type="transmembrane region" description="Helical" evidence="1">
    <location>
        <begin position="43"/>
        <end position="61"/>
    </location>
</feature>
<dbReference type="InterPro" id="IPR046615">
    <property type="entry name" value="DUF6728"/>
</dbReference>
<organism evidence="2 3">
    <name type="scientific">Larkinella arboricola</name>
    <dbReference type="NCBI Taxonomy" id="643671"/>
    <lineage>
        <taxon>Bacteria</taxon>
        <taxon>Pseudomonadati</taxon>
        <taxon>Bacteroidota</taxon>
        <taxon>Cytophagia</taxon>
        <taxon>Cytophagales</taxon>
        <taxon>Spirosomataceae</taxon>
        <taxon>Larkinella</taxon>
    </lineage>
</organism>
<keyword evidence="3" id="KW-1185">Reference proteome</keyword>
<protein>
    <submittedName>
        <fullName evidence="2">Uncharacterized protein</fullName>
    </submittedName>
</protein>
<sequence>MSRIGDYFKLGDVFRYFYQVFQKPDPSRPTNTNIRMMHGINRISIIMFLICVIVMIVRAILR</sequence>
<reference evidence="2 3" key="1">
    <citation type="submission" date="2018-06" db="EMBL/GenBank/DDBJ databases">
        <title>Genomic Encyclopedia of Archaeal and Bacterial Type Strains, Phase II (KMG-II): from individual species to whole genera.</title>
        <authorList>
            <person name="Goeker M."/>
        </authorList>
    </citation>
    <scope>NUCLEOTIDE SEQUENCE [LARGE SCALE GENOMIC DNA]</scope>
    <source>
        <strain evidence="2 3">DSM 21851</strain>
    </source>
</reference>
<accession>A0A327X1N4</accession>
<dbReference type="EMBL" id="QLMC01000002">
    <property type="protein sequence ID" value="RAK00431.1"/>
    <property type="molecule type" value="Genomic_DNA"/>
</dbReference>
<proteinExistence type="predicted"/>
<keyword evidence="1" id="KW-0812">Transmembrane</keyword>
<comment type="caution">
    <text evidence="2">The sequence shown here is derived from an EMBL/GenBank/DDBJ whole genome shotgun (WGS) entry which is preliminary data.</text>
</comment>
<dbReference type="OrthoDB" id="886459at2"/>
<evidence type="ECO:0000313" key="2">
    <source>
        <dbReference type="EMBL" id="RAK00431.1"/>
    </source>
</evidence>
<dbReference type="Pfam" id="PF20498">
    <property type="entry name" value="DUF6728"/>
    <property type="match status" value="1"/>
</dbReference>
<keyword evidence="1" id="KW-1133">Transmembrane helix</keyword>
<evidence type="ECO:0000256" key="1">
    <source>
        <dbReference type="SAM" id="Phobius"/>
    </source>
</evidence>
<dbReference type="RefSeq" id="WP_111628173.1">
    <property type="nucleotide sequence ID" value="NZ_QLMC01000002.1"/>
</dbReference>
<keyword evidence="1" id="KW-0472">Membrane</keyword>
<dbReference type="Proteomes" id="UP000248790">
    <property type="component" value="Unassembled WGS sequence"/>
</dbReference>
<evidence type="ECO:0000313" key="3">
    <source>
        <dbReference type="Proteomes" id="UP000248790"/>
    </source>
</evidence>